<dbReference type="FunFam" id="3.90.1380.10:FF:000003">
    <property type="entry name" value="THR4p Threonine synthase"/>
    <property type="match status" value="1"/>
</dbReference>
<keyword evidence="4 9" id="KW-0456">Lyase</keyword>
<dbReference type="EMBL" id="CP011002">
    <property type="protein sequence ID" value="AKO65370.1"/>
    <property type="molecule type" value="Genomic_DNA"/>
</dbReference>
<gene>
    <name evidence="9" type="ORF">VI33_00950</name>
</gene>
<dbReference type="Gene3D" id="3.40.50.1100">
    <property type="match status" value="2"/>
</dbReference>
<dbReference type="AlphaFoldDB" id="A0A0H4J022"/>
<evidence type="ECO:0000259" key="7">
    <source>
        <dbReference type="Pfam" id="PF00291"/>
    </source>
</evidence>
<dbReference type="Pfam" id="PF14821">
    <property type="entry name" value="Thr_synth_N"/>
    <property type="match status" value="1"/>
</dbReference>
<dbReference type="GO" id="GO:0004795">
    <property type="term" value="F:threonine synthase activity"/>
    <property type="evidence" value="ECO:0007669"/>
    <property type="project" value="UniProtKB-UniRule"/>
</dbReference>
<reference evidence="9 10" key="1">
    <citation type="submission" date="2015-03" db="EMBL/GenBank/DDBJ databases">
        <title>Comparative analysis of the OM43 clade including a novel species from Red Sea uncovers genomic and metabolic diversity among marine methylotrophs.</title>
        <authorList>
            <person name="Jimenez-Infante F."/>
            <person name="Ngugi D.K."/>
            <person name="Vinu M."/>
            <person name="Alam I."/>
            <person name="Kamau A."/>
            <person name="Blom J."/>
            <person name="Bajic V.B."/>
            <person name="Stingl U."/>
        </authorList>
    </citation>
    <scope>NUCLEOTIDE SEQUENCE [LARGE SCALE GENOMIC DNA]</scope>
    <source>
        <strain evidence="9 10">MBRSH7</strain>
    </source>
</reference>
<evidence type="ECO:0000256" key="5">
    <source>
        <dbReference type="NCBIfam" id="TIGR00260"/>
    </source>
</evidence>
<evidence type="ECO:0000256" key="3">
    <source>
        <dbReference type="ARBA" id="ARBA00022898"/>
    </source>
</evidence>
<comment type="similarity">
    <text evidence="2">Belongs to the threonine synthase family.</text>
</comment>
<proteinExistence type="inferred from homology"/>
<accession>A0A0H4J022</accession>
<dbReference type="InterPro" id="IPR029144">
    <property type="entry name" value="Thr_synth_N"/>
</dbReference>
<feature type="modified residue" description="N6-(pyridoxal phosphate)lysine" evidence="6">
    <location>
        <position position="122"/>
    </location>
</feature>
<evidence type="ECO:0000259" key="8">
    <source>
        <dbReference type="Pfam" id="PF14821"/>
    </source>
</evidence>
<dbReference type="NCBIfam" id="TIGR00260">
    <property type="entry name" value="thrC"/>
    <property type="match status" value="1"/>
</dbReference>
<dbReference type="InterPro" id="IPR037158">
    <property type="entry name" value="Thr_synth_N_sf"/>
</dbReference>
<dbReference type="InterPro" id="IPR051166">
    <property type="entry name" value="Threonine_Synthase"/>
</dbReference>
<keyword evidence="3 6" id="KW-0663">Pyridoxal phosphate</keyword>
<sequence>MKYISTRGQAPKINFSDTLITGLASDGGLYLPENYPQLSKKSLEELQDLSYPDLAFAIMKLFIDEDDIPHDDLKVIINKTYTKEKFSYTRECQDAKDITPLTKVDNHLYLLSLSNGPTLAFKDIAMQFLGNIFEYLLHKKNKTLNILGATSGDTGSAAEYAMIGKKGVNVFMLSPRGKMSPFQTAQMYSLQDNNIFNISIDGFFDDCQDIVKGVSNDLEFKDKNQIGAVNSINWGRIIAQVVYYFKGYFSSTNSSDELIDVTVPSGNFGNICAGHISRMMGLPIRKLIVATNENDVLDEFFKTGAYKPRASDDTYHTSSPSMDISKASNFERFVFDLIDRDPEKLRSLWKKIDQGENFDLSNTGYFGKVSNYGFTSSSSSHENRLHFIKLLHEKYKLIIDTHTADGFKAAFDHFDQSEEIPMVVLETALPTKFEETVMEAIKLKPPRPDGLSNIEQLAQKSFEIENDINQVKQFIESHS</sequence>
<dbReference type="Gene3D" id="3.90.1380.10">
    <property type="entry name" value="Threonine synthase, N-terminal domain"/>
    <property type="match status" value="1"/>
</dbReference>
<evidence type="ECO:0000256" key="2">
    <source>
        <dbReference type="ARBA" id="ARBA00005517"/>
    </source>
</evidence>
<feature type="domain" description="Tryptophan synthase beta chain-like PALP" evidence="7">
    <location>
        <begin position="99"/>
        <end position="340"/>
    </location>
</feature>
<evidence type="ECO:0000256" key="6">
    <source>
        <dbReference type="PIRSR" id="PIRSR604450-51"/>
    </source>
</evidence>
<dbReference type="GO" id="GO:0009088">
    <property type="term" value="P:threonine biosynthetic process"/>
    <property type="evidence" value="ECO:0007669"/>
    <property type="project" value="UniProtKB-UniRule"/>
</dbReference>
<protein>
    <recommendedName>
        <fullName evidence="5">Threonine synthase</fullName>
        <ecNumber evidence="5">4.2.3.1</ecNumber>
    </recommendedName>
</protein>
<comment type="cofactor">
    <cofactor evidence="1 6">
        <name>pyridoxal 5'-phosphate</name>
        <dbReference type="ChEBI" id="CHEBI:597326"/>
    </cofactor>
</comment>
<evidence type="ECO:0000313" key="10">
    <source>
        <dbReference type="Proteomes" id="UP000066549"/>
    </source>
</evidence>
<dbReference type="InterPro" id="IPR036052">
    <property type="entry name" value="TrpB-like_PALP_sf"/>
</dbReference>
<evidence type="ECO:0000313" key="9">
    <source>
        <dbReference type="EMBL" id="AKO65370.1"/>
    </source>
</evidence>
<dbReference type="CDD" id="cd01560">
    <property type="entry name" value="Thr-synth_2"/>
    <property type="match status" value="1"/>
</dbReference>
<dbReference type="PANTHER" id="PTHR42690">
    <property type="entry name" value="THREONINE SYNTHASE FAMILY MEMBER"/>
    <property type="match status" value="1"/>
</dbReference>
<organism evidence="9 10">
    <name type="scientific">Methylophilales bacterium MBRS-H7</name>
    <dbReference type="NCBI Taxonomy" id="1623450"/>
    <lineage>
        <taxon>Bacteria</taxon>
        <taxon>Pseudomonadati</taxon>
        <taxon>Pseudomonadota</taxon>
        <taxon>Betaproteobacteria</taxon>
        <taxon>Nitrosomonadales</taxon>
        <taxon>OM43 clade</taxon>
    </lineage>
</organism>
<dbReference type="InterPro" id="IPR001926">
    <property type="entry name" value="TrpB-like_PALP"/>
</dbReference>
<dbReference type="PANTHER" id="PTHR42690:SF1">
    <property type="entry name" value="THREONINE SYNTHASE-LIKE 2"/>
    <property type="match status" value="1"/>
</dbReference>
<feature type="domain" description="Threonine synthase N-terminal" evidence="8">
    <location>
        <begin position="2"/>
        <end position="81"/>
    </location>
</feature>
<keyword evidence="10" id="KW-1185">Reference proteome</keyword>
<dbReference type="PATRIC" id="fig|1623450.3.peg.194"/>
<evidence type="ECO:0000256" key="4">
    <source>
        <dbReference type="ARBA" id="ARBA00023239"/>
    </source>
</evidence>
<dbReference type="InterPro" id="IPR004450">
    <property type="entry name" value="Thr_synthase-like"/>
</dbReference>
<dbReference type="Proteomes" id="UP000066549">
    <property type="component" value="Chromosome"/>
</dbReference>
<name>A0A0H4J022_9PROT</name>
<dbReference type="Pfam" id="PF00291">
    <property type="entry name" value="PALP"/>
    <property type="match status" value="1"/>
</dbReference>
<evidence type="ECO:0000256" key="1">
    <source>
        <dbReference type="ARBA" id="ARBA00001933"/>
    </source>
</evidence>
<dbReference type="Pfam" id="PF24857">
    <property type="entry name" value="THR4_C"/>
    <property type="match status" value="1"/>
</dbReference>
<dbReference type="SUPFAM" id="SSF53686">
    <property type="entry name" value="Tryptophan synthase beta subunit-like PLP-dependent enzymes"/>
    <property type="match status" value="1"/>
</dbReference>
<dbReference type="EC" id="4.2.3.1" evidence="5"/>
<dbReference type="OrthoDB" id="9763107at2"/>